<evidence type="ECO:0000259" key="3">
    <source>
        <dbReference type="PROSITE" id="PS51186"/>
    </source>
</evidence>
<name>A0A1C1YVJ1_9HYPH</name>
<dbReference type="STRING" id="1480615.AWJ14_13285"/>
<dbReference type="EMBL" id="LQZT01000013">
    <property type="protein sequence ID" value="OCW57521.1"/>
    <property type="molecule type" value="Genomic_DNA"/>
</dbReference>
<sequence>MTAIATLALGADALDTHAGALARIMAETVNGGAAIGYMQPFTQADGLAFFEEAVFPEVRAGRRRLIVALCDDTVAGTVQLITALPPNQPHRCEVAKMMVAPAFRRRGIGRALMAALDAEARAAGKSLITLDTRTGDVAEPLYRAAGFRTAGVIPGFALDADGAGLHATTYMYKPL</sequence>
<keyword evidence="5" id="KW-1185">Reference proteome</keyword>
<keyword evidence="2" id="KW-0012">Acyltransferase</keyword>
<proteinExistence type="predicted"/>
<dbReference type="Pfam" id="PF00583">
    <property type="entry name" value="Acetyltransf_1"/>
    <property type="match status" value="1"/>
</dbReference>
<gene>
    <name evidence="4" type="ORF">AWJ14_13285</name>
</gene>
<dbReference type="RefSeq" id="WP_066178769.1">
    <property type="nucleotide sequence ID" value="NZ_LQZT01000013.1"/>
</dbReference>
<evidence type="ECO:0000313" key="4">
    <source>
        <dbReference type="EMBL" id="OCW57521.1"/>
    </source>
</evidence>
<evidence type="ECO:0000256" key="1">
    <source>
        <dbReference type="ARBA" id="ARBA00022679"/>
    </source>
</evidence>
<reference evidence="4 5" key="1">
    <citation type="submission" date="2015-12" db="EMBL/GenBank/DDBJ databases">
        <authorList>
            <person name="Shamseldin A."/>
            <person name="Moawad H."/>
            <person name="Abd El-Rahim W.M."/>
            <person name="Sadowsky M.J."/>
        </authorList>
    </citation>
    <scope>NUCLEOTIDE SEQUENCE [LARGE SCALE GENOMIC DNA]</scope>
    <source>
        <strain evidence="4 5">JC234</strain>
    </source>
</reference>
<dbReference type="SUPFAM" id="SSF55729">
    <property type="entry name" value="Acyl-CoA N-acyltransferases (Nat)"/>
    <property type="match status" value="1"/>
</dbReference>
<dbReference type="InterPro" id="IPR000182">
    <property type="entry name" value="GNAT_dom"/>
</dbReference>
<dbReference type="OrthoDB" id="3389160at2"/>
<dbReference type="PANTHER" id="PTHR43877">
    <property type="entry name" value="AMINOALKYLPHOSPHONATE N-ACETYLTRANSFERASE-RELATED-RELATED"/>
    <property type="match status" value="1"/>
</dbReference>
<dbReference type="PROSITE" id="PS51186">
    <property type="entry name" value="GNAT"/>
    <property type="match status" value="1"/>
</dbReference>
<dbReference type="AlphaFoldDB" id="A0A1C1YVJ1"/>
<dbReference type="Gene3D" id="3.40.630.30">
    <property type="match status" value="1"/>
</dbReference>
<keyword evidence="1 4" id="KW-0808">Transferase</keyword>
<dbReference type="GO" id="GO:0016747">
    <property type="term" value="F:acyltransferase activity, transferring groups other than amino-acyl groups"/>
    <property type="evidence" value="ECO:0007669"/>
    <property type="project" value="InterPro"/>
</dbReference>
<dbReference type="PANTHER" id="PTHR43877:SF2">
    <property type="entry name" value="AMINOALKYLPHOSPHONATE N-ACETYLTRANSFERASE-RELATED"/>
    <property type="match status" value="1"/>
</dbReference>
<dbReference type="CDD" id="cd04301">
    <property type="entry name" value="NAT_SF"/>
    <property type="match status" value="1"/>
</dbReference>
<comment type="caution">
    <text evidence="4">The sequence shown here is derived from an EMBL/GenBank/DDBJ whole genome shotgun (WGS) entry which is preliminary data.</text>
</comment>
<dbReference type="InterPro" id="IPR050832">
    <property type="entry name" value="Bact_Acetyltransf"/>
</dbReference>
<feature type="domain" description="N-acetyltransferase" evidence="3">
    <location>
        <begin position="24"/>
        <end position="175"/>
    </location>
</feature>
<dbReference type="Proteomes" id="UP000094795">
    <property type="component" value="Unassembled WGS sequence"/>
</dbReference>
<evidence type="ECO:0000256" key="2">
    <source>
        <dbReference type="ARBA" id="ARBA00023315"/>
    </source>
</evidence>
<organism evidence="4 5">
    <name type="scientific">Hoeflea olei</name>
    <dbReference type="NCBI Taxonomy" id="1480615"/>
    <lineage>
        <taxon>Bacteria</taxon>
        <taxon>Pseudomonadati</taxon>
        <taxon>Pseudomonadota</taxon>
        <taxon>Alphaproteobacteria</taxon>
        <taxon>Hyphomicrobiales</taxon>
        <taxon>Rhizobiaceae</taxon>
        <taxon>Hoeflea</taxon>
    </lineage>
</organism>
<dbReference type="InterPro" id="IPR016181">
    <property type="entry name" value="Acyl_CoA_acyltransferase"/>
</dbReference>
<protein>
    <submittedName>
        <fullName evidence="4">Acetyltransferase</fullName>
    </submittedName>
</protein>
<evidence type="ECO:0000313" key="5">
    <source>
        <dbReference type="Proteomes" id="UP000094795"/>
    </source>
</evidence>
<accession>A0A1C1YVJ1</accession>